<dbReference type="AlphaFoldDB" id="A0A1A8THZ0"/>
<proteinExistence type="predicted"/>
<keyword evidence="2" id="KW-0808">Transferase</keyword>
<dbReference type="Proteomes" id="UP000092544">
    <property type="component" value="Unassembled WGS sequence"/>
</dbReference>
<organism evidence="2 3">
    <name type="scientific">Marinomonas spartinae</name>
    <dbReference type="NCBI Taxonomy" id="1792290"/>
    <lineage>
        <taxon>Bacteria</taxon>
        <taxon>Pseudomonadati</taxon>
        <taxon>Pseudomonadota</taxon>
        <taxon>Gammaproteobacteria</taxon>
        <taxon>Oceanospirillales</taxon>
        <taxon>Oceanospirillaceae</taxon>
        <taxon>Marinomonas</taxon>
    </lineage>
</organism>
<dbReference type="OrthoDB" id="179763at2"/>
<dbReference type="InterPro" id="IPR011009">
    <property type="entry name" value="Kinase-like_dom_sf"/>
</dbReference>
<dbReference type="Gene3D" id="3.30.200.20">
    <property type="entry name" value="Phosphorylase Kinase, domain 1"/>
    <property type="match status" value="1"/>
</dbReference>
<dbReference type="CDD" id="cd05151">
    <property type="entry name" value="ChoK-like"/>
    <property type="match status" value="1"/>
</dbReference>
<evidence type="ECO:0000313" key="3">
    <source>
        <dbReference type="Proteomes" id="UP000092544"/>
    </source>
</evidence>
<dbReference type="Pfam" id="PF01636">
    <property type="entry name" value="APH"/>
    <property type="match status" value="1"/>
</dbReference>
<dbReference type="Gene3D" id="3.90.1200.10">
    <property type="match status" value="1"/>
</dbReference>
<dbReference type="PANTHER" id="PTHR22603:SF66">
    <property type="entry name" value="ETHANOLAMINE KINASE"/>
    <property type="match status" value="1"/>
</dbReference>
<dbReference type="GO" id="GO:0004305">
    <property type="term" value="F:ethanolamine kinase activity"/>
    <property type="evidence" value="ECO:0007669"/>
    <property type="project" value="TreeGrafter"/>
</dbReference>
<dbReference type="InterPro" id="IPR002575">
    <property type="entry name" value="Aminoglycoside_PTrfase"/>
</dbReference>
<protein>
    <submittedName>
        <fullName evidence="2">Thiamine kinase</fullName>
    </submittedName>
</protein>
<dbReference type="RefSeq" id="WP_067016687.1">
    <property type="nucleotide sequence ID" value="NZ_FLOB01000005.1"/>
</dbReference>
<reference evidence="2 3" key="1">
    <citation type="submission" date="2016-06" db="EMBL/GenBank/DDBJ databases">
        <authorList>
            <person name="Kjaerup R.B."/>
            <person name="Dalgaard T.S."/>
            <person name="Juul-Madsen H.R."/>
        </authorList>
    </citation>
    <scope>NUCLEOTIDE SEQUENCE [LARGE SCALE GENOMIC DNA]</scope>
    <source>
        <strain evidence="2 3">CECT 8886</strain>
    </source>
</reference>
<dbReference type="PANTHER" id="PTHR22603">
    <property type="entry name" value="CHOLINE/ETHANOALAMINE KINASE"/>
    <property type="match status" value="1"/>
</dbReference>
<evidence type="ECO:0000313" key="2">
    <source>
        <dbReference type="EMBL" id="SBS32342.1"/>
    </source>
</evidence>
<dbReference type="EMBL" id="FLOB01000005">
    <property type="protein sequence ID" value="SBS32342.1"/>
    <property type="molecule type" value="Genomic_DNA"/>
</dbReference>
<gene>
    <name evidence="2" type="ORF">MSP8886_02396</name>
</gene>
<dbReference type="STRING" id="1792290.MSP8886_02396"/>
<keyword evidence="3" id="KW-1185">Reference proteome</keyword>
<dbReference type="SUPFAM" id="SSF56112">
    <property type="entry name" value="Protein kinase-like (PK-like)"/>
    <property type="match status" value="1"/>
</dbReference>
<evidence type="ECO:0000259" key="1">
    <source>
        <dbReference type="Pfam" id="PF01636"/>
    </source>
</evidence>
<dbReference type="GO" id="GO:0005737">
    <property type="term" value="C:cytoplasm"/>
    <property type="evidence" value="ECO:0007669"/>
    <property type="project" value="TreeGrafter"/>
</dbReference>
<keyword evidence="2" id="KW-0418">Kinase</keyword>
<name>A0A1A8THZ0_9GAMM</name>
<sequence length="303" mass="34565">MVHLTDYFDKMANILPEFNKIKVVEFEEGFSNKVYRLDWNKAPRIVLRVPELDGEVFGIDRQSEMTVLLAASQAGVSPPVLWHDTDGAFACRFVVQPSLGWDVAHSSSNVVRIAQALAQAHCLPSVSHAFCIYRLIEQYLQSIDSFISPDSELKAEWSYLQTIFSSLPRVASSSEPVVCHNDLNPKNVLINDEKIWLIDWEYTGMGEPLFDLAVVAKSHNLDEGQQRLLIRSYDNNLDEQETLSKIALYSKAYSLREMAWLLLKHVSSRDDVQSLAYYYEFKTMPSLNPFIDQHDDVNTIAIE</sequence>
<feature type="domain" description="Aminoglycoside phosphotransferase" evidence="1">
    <location>
        <begin position="23"/>
        <end position="233"/>
    </location>
</feature>
<dbReference type="GO" id="GO:0006646">
    <property type="term" value="P:phosphatidylethanolamine biosynthetic process"/>
    <property type="evidence" value="ECO:0007669"/>
    <property type="project" value="TreeGrafter"/>
</dbReference>
<accession>A0A1A8THZ0</accession>